<reference evidence="2" key="2">
    <citation type="submission" date="2013-04" db="UniProtKB">
        <authorList>
            <consortium name="EnsemblPlants"/>
        </authorList>
    </citation>
    <scope>IDENTIFICATION</scope>
</reference>
<dbReference type="Gramene" id="OB09G17190.1">
    <property type="protein sequence ID" value="OB09G17190.1"/>
    <property type="gene ID" value="OB09G17190"/>
</dbReference>
<evidence type="ECO:0000313" key="3">
    <source>
        <dbReference type="Proteomes" id="UP000006038"/>
    </source>
</evidence>
<protein>
    <submittedName>
        <fullName evidence="2">Uncharacterized protein</fullName>
    </submittedName>
</protein>
<keyword evidence="3" id="KW-1185">Reference proteome</keyword>
<dbReference type="AlphaFoldDB" id="J3MXJ0"/>
<evidence type="ECO:0000256" key="1">
    <source>
        <dbReference type="SAM" id="MobiDB-lite"/>
    </source>
</evidence>
<dbReference type="HOGENOM" id="CLU_1734309_0_0_1"/>
<organism evidence="2">
    <name type="scientific">Oryza brachyantha</name>
    <name type="common">malo sina</name>
    <dbReference type="NCBI Taxonomy" id="4533"/>
    <lineage>
        <taxon>Eukaryota</taxon>
        <taxon>Viridiplantae</taxon>
        <taxon>Streptophyta</taxon>
        <taxon>Embryophyta</taxon>
        <taxon>Tracheophyta</taxon>
        <taxon>Spermatophyta</taxon>
        <taxon>Magnoliopsida</taxon>
        <taxon>Liliopsida</taxon>
        <taxon>Poales</taxon>
        <taxon>Poaceae</taxon>
        <taxon>BOP clade</taxon>
        <taxon>Oryzoideae</taxon>
        <taxon>Oryzeae</taxon>
        <taxon>Oryzinae</taxon>
        <taxon>Oryza</taxon>
    </lineage>
</organism>
<evidence type="ECO:0000313" key="2">
    <source>
        <dbReference type="EnsemblPlants" id="OB09G17190.1"/>
    </source>
</evidence>
<accession>J3MXJ0</accession>
<feature type="compositionally biased region" description="Low complexity" evidence="1">
    <location>
        <begin position="118"/>
        <end position="130"/>
    </location>
</feature>
<feature type="compositionally biased region" description="Basic residues" evidence="1">
    <location>
        <begin position="134"/>
        <end position="151"/>
    </location>
</feature>
<name>J3MXJ0_ORYBR</name>
<feature type="region of interest" description="Disordered" evidence="1">
    <location>
        <begin position="114"/>
        <end position="151"/>
    </location>
</feature>
<reference evidence="2" key="1">
    <citation type="journal article" date="2013" name="Nat. Commun.">
        <title>Whole-genome sequencing of Oryza brachyantha reveals mechanisms underlying Oryza genome evolution.</title>
        <authorList>
            <person name="Chen J."/>
            <person name="Huang Q."/>
            <person name="Gao D."/>
            <person name="Wang J."/>
            <person name="Lang Y."/>
            <person name="Liu T."/>
            <person name="Li B."/>
            <person name="Bai Z."/>
            <person name="Luis Goicoechea J."/>
            <person name="Liang C."/>
            <person name="Chen C."/>
            <person name="Zhang W."/>
            <person name="Sun S."/>
            <person name="Liao Y."/>
            <person name="Zhang X."/>
            <person name="Yang L."/>
            <person name="Song C."/>
            <person name="Wang M."/>
            <person name="Shi J."/>
            <person name="Liu G."/>
            <person name="Liu J."/>
            <person name="Zhou H."/>
            <person name="Zhou W."/>
            <person name="Yu Q."/>
            <person name="An N."/>
            <person name="Chen Y."/>
            <person name="Cai Q."/>
            <person name="Wang B."/>
            <person name="Liu B."/>
            <person name="Min J."/>
            <person name="Huang Y."/>
            <person name="Wu H."/>
            <person name="Li Z."/>
            <person name="Zhang Y."/>
            <person name="Yin Y."/>
            <person name="Song W."/>
            <person name="Jiang J."/>
            <person name="Jackson S.A."/>
            <person name="Wing R.A."/>
            <person name="Wang J."/>
            <person name="Chen M."/>
        </authorList>
    </citation>
    <scope>NUCLEOTIDE SEQUENCE [LARGE SCALE GENOMIC DNA]</scope>
    <source>
        <strain evidence="2">cv. IRGC 101232</strain>
    </source>
</reference>
<feature type="region of interest" description="Disordered" evidence="1">
    <location>
        <begin position="62"/>
        <end position="94"/>
    </location>
</feature>
<dbReference type="Proteomes" id="UP000006038">
    <property type="component" value="Chromosome 9"/>
</dbReference>
<sequence>MPIESKAHFLRNSTDLETQQFQATAPPNLLLRLSHGFVKGSRAREDGGSSYHLVDDVDGVAEVGGLESGGGERREQPGEPEPGVVEVGAGDPREPPLVEGLRGLQHDRAHALQRVHVAHSSSSSRAAAASCPGHRPRRWRPSSSRRRRREL</sequence>
<proteinExistence type="predicted"/>
<dbReference type="EnsemblPlants" id="OB09G17190.1">
    <property type="protein sequence ID" value="OB09G17190.1"/>
    <property type="gene ID" value="OB09G17190"/>
</dbReference>